<proteinExistence type="predicted"/>
<keyword evidence="1" id="KW-0472">Membrane</keyword>
<keyword evidence="1" id="KW-0812">Transmembrane</keyword>
<evidence type="ECO:0000313" key="3">
    <source>
        <dbReference type="Proteomes" id="UP000093352"/>
    </source>
</evidence>
<dbReference type="EMBL" id="MBEW02000002">
    <property type="protein sequence ID" value="RDY22090.1"/>
    <property type="molecule type" value="Genomic_DNA"/>
</dbReference>
<gene>
    <name evidence="2" type="ORF">BBG48_001740</name>
</gene>
<protein>
    <submittedName>
        <fullName evidence="2">Uncharacterized protein</fullName>
    </submittedName>
</protein>
<sequence length="161" mass="19163">MYRILIIDKLKRNLRKLILIISMIPLCIFTYLFVVNVAVFTDSEIIYRTSENIVGEKYDYSQIEKISAYFSDGEIKNRLNNIYKGSFLYEITLPNKKFIITETNKTTNKKYFEPYTYSQVVYLDKKLVDMGINKYSSKENIEYSKRDKEHIDKFLGIIENK</sequence>
<evidence type="ECO:0000313" key="2">
    <source>
        <dbReference type="EMBL" id="RDY22090.1"/>
    </source>
</evidence>
<evidence type="ECO:0000256" key="1">
    <source>
        <dbReference type="SAM" id="Phobius"/>
    </source>
</evidence>
<comment type="caution">
    <text evidence="2">The sequence shown here is derived from an EMBL/GenBank/DDBJ whole genome shotgun (WGS) entry which is preliminary data.</text>
</comment>
<dbReference type="AlphaFoldDB" id="A0A1C0AG91"/>
<feature type="transmembrane region" description="Helical" evidence="1">
    <location>
        <begin position="17"/>
        <end position="40"/>
    </location>
</feature>
<dbReference type="Proteomes" id="UP000093352">
    <property type="component" value="Unassembled WGS sequence"/>
</dbReference>
<keyword evidence="1" id="KW-1133">Transmembrane helix</keyword>
<name>A0A1C0AG91_9FIRM</name>
<reference evidence="2 3" key="1">
    <citation type="journal article" date="2016" name="Genome Announc.">
        <title>Draft Genome Sequence of Criibacterium bergeronii gen. nov., sp. nov., Strain CCRI-22567T, Isolated from a Vaginal Sample from a Woman with Bacterial Vaginosis.</title>
        <authorList>
            <person name="Maheux A.F."/>
            <person name="Berube E."/>
            <person name="Boudreau D.K."/>
            <person name="Raymond F."/>
            <person name="Corbeil J."/>
            <person name="Roy P.H."/>
            <person name="Boissinot M."/>
            <person name="Omar R.F."/>
        </authorList>
    </citation>
    <scope>NUCLEOTIDE SEQUENCE [LARGE SCALE GENOMIC DNA]</scope>
    <source>
        <strain evidence="2 3">CCRI-22567</strain>
    </source>
</reference>
<keyword evidence="3" id="KW-1185">Reference proteome</keyword>
<accession>A0A1C0AG91</accession>
<organism evidence="2 3">
    <name type="scientific">Criibacterium bergeronii</name>
    <dbReference type="NCBI Taxonomy" id="1871336"/>
    <lineage>
        <taxon>Bacteria</taxon>
        <taxon>Bacillati</taxon>
        <taxon>Bacillota</taxon>
        <taxon>Clostridia</taxon>
        <taxon>Peptostreptococcales</taxon>
        <taxon>Filifactoraceae</taxon>
        <taxon>Criibacterium</taxon>
    </lineage>
</organism>